<dbReference type="Proteomes" id="UP001629392">
    <property type="component" value="Unassembled WGS sequence"/>
</dbReference>
<reference evidence="2 3" key="1">
    <citation type="journal article" date="2024" name="Chem. Sci.">
        <title>Discovery of megapolipeptins by genome mining of a Burkholderiales bacteria collection.</title>
        <authorList>
            <person name="Paulo B.S."/>
            <person name="Recchia M.J.J."/>
            <person name="Lee S."/>
            <person name="Fergusson C.H."/>
            <person name="Romanowski S.B."/>
            <person name="Hernandez A."/>
            <person name="Krull N."/>
            <person name="Liu D.Y."/>
            <person name="Cavanagh H."/>
            <person name="Bos A."/>
            <person name="Gray C.A."/>
            <person name="Murphy B.T."/>
            <person name="Linington R.G."/>
            <person name="Eustaquio A.S."/>
        </authorList>
    </citation>
    <scope>NUCLEOTIDE SEQUENCE [LARGE SCALE GENOMIC DNA]</scope>
    <source>
        <strain evidence="2 3">RL17-350-BIC-E</strain>
    </source>
</reference>
<feature type="region of interest" description="Disordered" evidence="1">
    <location>
        <begin position="68"/>
        <end position="113"/>
    </location>
</feature>
<evidence type="ECO:0000313" key="2">
    <source>
        <dbReference type="EMBL" id="MFM0715697.1"/>
    </source>
</evidence>
<comment type="caution">
    <text evidence="2">The sequence shown here is derived from an EMBL/GenBank/DDBJ whole genome shotgun (WGS) entry which is preliminary data.</text>
</comment>
<accession>A0ABW9EA56</accession>
<dbReference type="EMBL" id="JAQQCL010000002">
    <property type="protein sequence ID" value="MFM0715697.1"/>
    <property type="molecule type" value="Genomic_DNA"/>
</dbReference>
<name>A0ABW9EA56_9BURK</name>
<gene>
    <name evidence="2" type="ORF">PQQ73_05080</name>
</gene>
<evidence type="ECO:0000313" key="3">
    <source>
        <dbReference type="Proteomes" id="UP001629392"/>
    </source>
</evidence>
<feature type="compositionally biased region" description="Polar residues" evidence="1">
    <location>
        <begin position="82"/>
        <end position="97"/>
    </location>
</feature>
<dbReference type="RefSeq" id="WP_408152320.1">
    <property type="nucleotide sequence ID" value="NZ_JAQQCL010000002.1"/>
</dbReference>
<evidence type="ECO:0000256" key="1">
    <source>
        <dbReference type="SAM" id="MobiDB-lite"/>
    </source>
</evidence>
<sequence>MFERLDAGDFDMLCPDDDVPRSIDELRIPGAAGDIVENRSALARWHPDYARAFEAFIKQLRRLKAASTQRAAQRTTGCSWPAGSSCTRYTSMQPQRSQPERVGGLRPRPVGRGATAYRPVTMRTHTTSRRALALAERNATS</sequence>
<organism evidence="2 3">
    <name type="scientific">Paraburkholderia strydomiana</name>
    <dbReference type="NCBI Taxonomy" id="1245417"/>
    <lineage>
        <taxon>Bacteria</taxon>
        <taxon>Pseudomonadati</taxon>
        <taxon>Pseudomonadota</taxon>
        <taxon>Betaproteobacteria</taxon>
        <taxon>Burkholderiales</taxon>
        <taxon>Burkholderiaceae</taxon>
        <taxon>Paraburkholderia</taxon>
    </lineage>
</organism>
<keyword evidence="3" id="KW-1185">Reference proteome</keyword>
<protein>
    <submittedName>
        <fullName evidence="2">Uncharacterized protein</fullName>
    </submittedName>
</protein>
<feature type="compositionally biased region" description="Low complexity" evidence="1">
    <location>
        <begin position="101"/>
        <end position="113"/>
    </location>
</feature>
<proteinExistence type="predicted"/>